<dbReference type="SUPFAM" id="SSF88723">
    <property type="entry name" value="PIN domain-like"/>
    <property type="match status" value="1"/>
</dbReference>
<gene>
    <name evidence="6" type="ORF">ECRASSUSDP1_LOCUS13604</name>
</gene>
<name>A0AAD1UML5_EUPCR</name>
<accession>A0AAD1UML5</accession>
<protein>
    <recommendedName>
        <fullName evidence="5">XPG-I domain-containing protein</fullName>
    </recommendedName>
</protein>
<dbReference type="PANTHER" id="PTHR11081:SF9">
    <property type="entry name" value="FLAP ENDONUCLEASE 1"/>
    <property type="match status" value="1"/>
</dbReference>
<dbReference type="GO" id="GO:0046872">
    <property type="term" value="F:metal ion binding"/>
    <property type="evidence" value="ECO:0007669"/>
    <property type="project" value="UniProtKB-KW"/>
</dbReference>
<feature type="domain" description="XPG-I" evidence="5">
    <location>
        <begin position="174"/>
        <end position="241"/>
    </location>
</feature>
<dbReference type="Proteomes" id="UP001295684">
    <property type="component" value="Unassembled WGS sequence"/>
</dbReference>
<dbReference type="PANTHER" id="PTHR11081">
    <property type="entry name" value="FLAP ENDONUCLEASE FAMILY MEMBER"/>
    <property type="match status" value="1"/>
</dbReference>
<dbReference type="Pfam" id="PF00867">
    <property type="entry name" value="XPG_I"/>
    <property type="match status" value="1"/>
</dbReference>
<dbReference type="InterPro" id="IPR006084">
    <property type="entry name" value="XPG/Rad2"/>
</dbReference>
<evidence type="ECO:0000313" key="6">
    <source>
        <dbReference type="EMBL" id="CAI2372276.1"/>
    </source>
</evidence>
<evidence type="ECO:0000256" key="1">
    <source>
        <dbReference type="ARBA" id="ARBA00022723"/>
    </source>
</evidence>
<dbReference type="EMBL" id="CAMPGE010013552">
    <property type="protein sequence ID" value="CAI2372276.1"/>
    <property type="molecule type" value="Genomic_DNA"/>
</dbReference>
<reference evidence="6" key="1">
    <citation type="submission" date="2023-07" db="EMBL/GenBank/DDBJ databases">
        <authorList>
            <consortium name="AG Swart"/>
            <person name="Singh M."/>
            <person name="Singh A."/>
            <person name="Seah K."/>
            <person name="Emmerich C."/>
        </authorList>
    </citation>
    <scope>NUCLEOTIDE SEQUENCE</scope>
    <source>
        <strain evidence="6">DP1</strain>
    </source>
</reference>
<dbReference type="AlphaFoldDB" id="A0AAD1UML5"/>
<evidence type="ECO:0000313" key="7">
    <source>
        <dbReference type="Proteomes" id="UP001295684"/>
    </source>
</evidence>
<feature type="region of interest" description="Disordered" evidence="4">
    <location>
        <begin position="23"/>
        <end position="48"/>
    </location>
</feature>
<keyword evidence="2" id="KW-0378">Hydrolase</keyword>
<organism evidence="6 7">
    <name type="scientific">Euplotes crassus</name>
    <dbReference type="NCBI Taxonomy" id="5936"/>
    <lineage>
        <taxon>Eukaryota</taxon>
        <taxon>Sar</taxon>
        <taxon>Alveolata</taxon>
        <taxon>Ciliophora</taxon>
        <taxon>Intramacronucleata</taxon>
        <taxon>Spirotrichea</taxon>
        <taxon>Hypotrichia</taxon>
        <taxon>Euplotida</taxon>
        <taxon>Euplotidae</taxon>
        <taxon>Moneuplotes</taxon>
    </lineage>
</organism>
<evidence type="ECO:0000256" key="2">
    <source>
        <dbReference type="ARBA" id="ARBA00022759"/>
    </source>
</evidence>
<keyword evidence="1" id="KW-0479">Metal-binding</keyword>
<dbReference type="InterPro" id="IPR036279">
    <property type="entry name" value="5-3_exonuclease_C_sf"/>
</dbReference>
<dbReference type="PRINTS" id="PR00853">
    <property type="entry name" value="XPGRADSUPER"/>
</dbReference>
<dbReference type="InterPro" id="IPR006086">
    <property type="entry name" value="XPG-I_dom"/>
</dbReference>
<keyword evidence="3" id="KW-0460">Magnesium</keyword>
<dbReference type="SUPFAM" id="SSF47807">
    <property type="entry name" value="5' to 3' exonuclease, C-terminal subdomain"/>
    <property type="match status" value="1"/>
</dbReference>
<comment type="caution">
    <text evidence="6">The sequence shown here is derived from an EMBL/GenBank/DDBJ whole genome shotgun (WGS) entry which is preliminary data.</text>
</comment>
<dbReference type="InterPro" id="IPR029060">
    <property type="entry name" value="PIN-like_dom_sf"/>
</dbReference>
<keyword evidence="2" id="KW-0540">Nuclease</keyword>
<sequence>MKLIQLNAKSAYEEIHLADLPIEEETNSDASSDTQIVEEEQKEPEKPEISPNVVIDGVVFIYHSILRIYQQKLTIFGKHNISKAENEYKNLIQKDLLNRIIGFLEKEIKIAFVFDVSKFSSMDDLSCIQEVGVTFKRSQMIKTIPQELYMDIKDILNRFGAECFEVENNIHYECTKIAEDYQSLGIVTEDLAFLAFGASAIIRYINPDKGLIRYIHSKEIIESFDIDQRQFADLCILLGCDYSETFELLNTSKIFHYIKKYKDIDSILDHFQAESEETKDLKLLKYISNYDYGTARSIINPEVTEKSQSDNQERIIFHFKEPNLEETYDLLTCGKDDTKLKYFSPQCALYTKLILERLNKDNLKLVQTKLDLLKLT</sequence>
<evidence type="ECO:0000256" key="3">
    <source>
        <dbReference type="ARBA" id="ARBA00022842"/>
    </source>
</evidence>
<evidence type="ECO:0000256" key="4">
    <source>
        <dbReference type="SAM" id="MobiDB-lite"/>
    </source>
</evidence>
<dbReference type="Gene3D" id="1.10.150.20">
    <property type="entry name" value="5' to 3' exonuclease, C-terminal subdomain"/>
    <property type="match status" value="1"/>
</dbReference>
<keyword evidence="7" id="KW-1185">Reference proteome</keyword>
<dbReference type="GO" id="GO:0017108">
    <property type="term" value="F:5'-flap endonuclease activity"/>
    <property type="evidence" value="ECO:0007669"/>
    <property type="project" value="TreeGrafter"/>
</dbReference>
<evidence type="ECO:0000259" key="5">
    <source>
        <dbReference type="Pfam" id="PF00867"/>
    </source>
</evidence>
<proteinExistence type="predicted"/>
<keyword evidence="2" id="KW-0255">Endonuclease</keyword>